<evidence type="ECO:0000313" key="1">
    <source>
        <dbReference type="EMBL" id="ABY97649.1"/>
    </source>
</evidence>
<dbReference type="HOGENOM" id="CLU_027398_0_0_6"/>
<dbReference type="KEGG" id="ppg:PputGB1_1746"/>
<dbReference type="Gene3D" id="3.30.420.240">
    <property type="match status" value="1"/>
</dbReference>
<dbReference type="Proteomes" id="UP000002157">
    <property type="component" value="Chromosome"/>
</dbReference>
<evidence type="ECO:0000313" key="2">
    <source>
        <dbReference type="Proteomes" id="UP000002157"/>
    </source>
</evidence>
<dbReference type="Gene3D" id="3.40.50.300">
    <property type="entry name" value="P-loop containing nucleotide triphosphate hydrolases"/>
    <property type="match status" value="1"/>
</dbReference>
<organism evidence="1 2">
    <name type="scientific">Pseudomonas putida (strain GB-1)</name>
    <dbReference type="NCBI Taxonomy" id="76869"/>
    <lineage>
        <taxon>Bacteria</taxon>
        <taxon>Pseudomonadati</taxon>
        <taxon>Pseudomonadota</taxon>
        <taxon>Gammaproteobacteria</taxon>
        <taxon>Pseudomonadales</taxon>
        <taxon>Pseudomonadaceae</taxon>
        <taxon>Pseudomonas</taxon>
    </lineage>
</organism>
<proteinExistence type="predicted"/>
<dbReference type="eggNOG" id="COG0507">
    <property type="taxonomic scope" value="Bacteria"/>
</dbReference>
<protein>
    <submittedName>
        <fullName evidence="1">Phage terminase, large subunit</fullName>
    </submittedName>
</protein>
<accession>B0KHE4</accession>
<gene>
    <name evidence="1" type="ordered locus">PputGB1_1746</name>
</gene>
<dbReference type="RefSeq" id="WP_012271408.1">
    <property type="nucleotide sequence ID" value="NC_010322.1"/>
</dbReference>
<dbReference type="EMBL" id="CP000926">
    <property type="protein sequence ID" value="ABY97649.1"/>
    <property type="molecule type" value="Genomic_DNA"/>
</dbReference>
<dbReference type="AlphaFoldDB" id="B0KHE4"/>
<name>B0KHE4_PSEPG</name>
<reference evidence="1 2" key="1">
    <citation type="submission" date="2008-01" db="EMBL/GenBank/DDBJ databases">
        <title>Complete sequence of Pseudomonas putida GB-1.</title>
        <authorList>
            <consortium name="US DOE Joint Genome Institute"/>
            <person name="Copeland A."/>
            <person name="Lucas S."/>
            <person name="Lapidus A."/>
            <person name="Barry K."/>
            <person name="Glavina del Rio T."/>
            <person name="Dalin E."/>
            <person name="Tice H."/>
            <person name="Pitluck S."/>
            <person name="Bruce D."/>
            <person name="Goodwin L."/>
            <person name="Chertkov O."/>
            <person name="Brettin T."/>
            <person name="Detter J.C."/>
            <person name="Han C."/>
            <person name="Kuske C.R."/>
            <person name="Schmutz J."/>
            <person name="Larimer F."/>
            <person name="Land M."/>
            <person name="Hauser L."/>
            <person name="Kyrpides N."/>
            <person name="Kim E."/>
            <person name="McCarthy J.K."/>
            <person name="Richardson P."/>
        </authorList>
    </citation>
    <scope>NUCLEOTIDE SEQUENCE [LARGE SCALE GENOMIC DNA]</scope>
    <source>
        <strain evidence="1 2">GB-1</strain>
    </source>
</reference>
<sequence>MNASNREIDYEQELANDIASFSDDPLGYVLYAFPWGEAGGELANKTGPRKWQREVLESIGEQLRAGAKDRGEVIREAVASGHGIGKSALVSWVIKWALDTEVDTRGVVTANTESQLRTKTWPEVAKWNRLSITAHWFKLTGTALISTDPDHEKNWRIDAVPWSDTNTEAFAGLHNEGKRILLIFDEASAIADLVWEVAEGALTDADTEIIWAAFGNPTRNSGRFRECFTKFKHRWRHRQVDSRTVDGTNKTQIAKWIADYGEDSDFVRIRVRGMFPRASDLQLIPTDWVAEAMRRDGVYGLDDALVCGIDIARGGMDNNVIRFRRGMDAKSIKPIKIPGSETRNTTPFIAKVCTLVVEHRPDAVFVDSTGVGGPVADQLRRLLPGVMIIDVNFASQAPDRHYANMRTYIWWRMREAIKLGLAIESDTELETELTSPEYDHNSSDQIALEKKKDIKKRLGISPDDGDALALTFTMPVMKAQYQGNGGVNGSHQSDYDPFN</sequence>
<dbReference type="InterPro" id="IPR027417">
    <property type="entry name" value="P-loop_NTPase"/>
</dbReference>